<evidence type="ECO:0000256" key="5">
    <source>
        <dbReference type="HAMAP-Rule" id="MF_03012"/>
    </source>
</evidence>
<comment type="function">
    <text evidence="5">Component of the eukaryotic translation initiation factor 3 (eIF-3) complex, which is involved in protein synthesis of a specialized repertoire of mRNAs and, together with other initiation factors, stimulates binding of mRNA and methionyl-tRNAi to the 40S ribosome. The eIF-3 complex specifically targets and initiates translation of a subset of mRNAs involved in cell proliferation.</text>
</comment>
<dbReference type="PANTHER" id="PTHR15350">
    <property type="entry name" value="COP9 SIGNALOSOME COMPLEX SUBUNIT 7/DENDRITIC CELL PROTEIN GA17"/>
    <property type="match status" value="1"/>
</dbReference>
<evidence type="ECO:0000313" key="7">
    <source>
        <dbReference type="EMBL" id="EWM25402.1"/>
    </source>
</evidence>
<comment type="similarity">
    <text evidence="5">Belongs to the eIF-3 subunit M family.</text>
</comment>
<dbReference type="PROSITE" id="PS50250">
    <property type="entry name" value="PCI"/>
    <property type="match status" value="1"/>
</dbReference>
<dbReference type="SMART" id="SM00088">
    <property type="entry name" value="PINT"/>
    <property type="match status" value="1"/>
</dbReference>
<comment type="caution">
    <text evidence="7">The sequence shown here is derived from an EMBL/GenBank/DDBJ whole genome shotgun (WGS) entry which is preliminary data.</text>
</comment>
<comment type="similarity">
    <text evidence="1">Belongs to the CSN7/EIF3M family. CSN7 subfamily.</text>
</comment>
<proteinExistence type="inferred from homology"/>
<evidence type="ECO:0000256" key="2">
    <source>
        <dbReference type="ARBA" id="ARBA00022490"/>
    </source>
</evidence>
<dbReference type="InterPro" id="IPR036390">
    <property type="entry name" value="WH_DNA-bd_sf"/>
</dbReference>
<comment type="subunit">
    <text evidence="5">Component of the eukaryotic translation initiation factor 3 (eIF-3) complex.</text>
</comment>
<keyword evidence="2 5" id="KW-0963">Cytoplasm</keyword>
<comment type="subcellular location">
    <subcellularLocation>
        <location evidence="5">Cytoplasm</location>
    </subcellularLocation>
</comment>
<dbReference type="InterPro" id="IPR027528">
    <property type="entry name" value="eIF3m"/>
</dbReference>
<dbReference type="Proteomes" id="UP000019335">
    <property type="component" value="Chromosome 11"/>
</dbReference>
<sequence>MGRSLEGLPRLRRKATVGSRLPSVEMPADSASVSSEPSSLLSIVDRTAYDRLIKSIADALPESTRSQFRDEAKECTDYARARKLIELILAQSAVIMARPTEKDIEGSYQVLISLLDRLSDPEDLPIMVDKILSNLRASVEDKPSLRLKLLCNFYNLLKSGTSERFQVLLVIIEYARDTKQLDILSDFFADLENWKKNWRHLSAEDERQLYLLVSETLAGSGKVAEAQLFLIKYLATFRETDPGLDTPVTVALAVKGVIGAVREPLNALRSASDLLSLPAVKRLASDPAHKAVHELLEIFCFGKLADLTEYEDRNPGVLEANGVGREKAFRDMRLLSLSLLAAEYEEIPYEAVSATLQVPHEDVESWVVEAITARLLEAKMDQEQEVVMVTRASHRHFSHQNWLRLQEKLHVWRQNVSSLLVSLREKKGARTQASRVQESQQYVRSSHSN</sequence>
<evidence type="ECO:0000259" key="6">
    <source>
        <dbReference type="PROSITE" id="PS50250"/>
    </source>
</evidence>
<dbReference type="GO" id="GO:0003743">
    <property type="term" value="F:translation initiation factor activity"/>
    <property type="evidence" value="ECO:0007669"/>
    <property type="project" value="UniProtKB-UniRule"/>
</dbReference>
<dbReference type="AlphaFoldDB" id="W7TH27"/>
<dbReference type="EMBL" id="AZIL01000936">
    <property type="protein sequence ID" value="EWM25402.1"/>
    <property type="molecule type" value="Genomic_DNA"/>
</dbReference>
<gene>
    <name evidence="7" type="ORF">Naga_100005g55</name>
</gene>
<reference evidence="7 8" key="1">
    <citation type="journal article" date="2014" name="Mol. Plant">
        <title>Chromosome Scale Genome Assembly and Transcriptome Profiling of Nannochloropsis gaditana in Nitrogen Depletion.</title>
        <authorList>
            <person name="Corteggiani Carpinelli E."/>
            <person name="Telatin A."/>
            <person name="Vitulo N."/>
            <person name="Forcato C."/>
            <person name="D'Angelo M."/>
            <person name="Schiavon R."/>
            <person name="Vezzi A."/>
            <person name="Giacometti G.M."/>
            <person name="Morosinotto T."/>
            <person name="Valle G."/>
        </authorList>
    </citation>
    <scope>NUCLEOTIDE SEQUENCE [LARGE SCALE GENOMIC DNA]</scope>
    <source>
        <strain evidence="7 8">B-31</strain>
    </source>
</reference>
<feature type="domain" description="PCI" evidence="6">
    <location>
        <begin position="225"/>
        <end position="394"/>
    </location>
</feature>
<keyword evidence="7" id="KW-0647">Proteasome</keyword>
<organism evidence="7 8">
    <name type="scientific">Nannochloropsis gaditana</name>
    <dbReference type="NCBI Taxonomy" id="72520"/>
    <lineage>
        <taxon>Eukaryota</taxon>
        <taxon>Sar</taxon>
        <taxon>Stramenopiles</taxon>
        <taxon>Ochrophyta</taxon>
        <taxon>Eustigmatophyceae</taxon>
        <taxon>Eustigmatales</taxon>
        <taxon>Monodopsidaceae</taxon>
        <taxon>Nannochloropsis</taxon>
    </lineage>
</organism>
<dbReference type="HAMAP" id="MF_03012">
    <property type="entry name" value="eIF3m"/>
    <property type="match status" value="1"/>
</dbReference>
<evidence type="ECO:0000256" key="3">
    <source>
        <dbReference type="ARBA" id="ARBA00022540"/>
    </source>
</evidence>
<keyword evidence="8" id="KW-1185">Reference proteome</keyword>
<dbReference type="GO" id="GO:0000502">
    <property type="term" value="C:proteasome complex"/>
    <property type="evidence" value="ECO:0007669"/>
    <property type="project" value="UniProtKB-KW"/>
</dbReference>
<dbReference type="InterPro" id="IPR045237">
    <property type="entry name" value="COPS7/eIF3m"/>
</dbReference>
<keyword evidence="4 5" id="KW-0648">Protein biosynthesis</keyword>
<evidence type="ECO:0000313" key="8">
    <source>
        <dbReference type="Proteomes" id="UP000019335"/>
    </source>
</evidence>
<dbReference type="GO" id="GO:0016282">
    <property type="term" value="C:eukaryotic 43S preinitiation complex"/>
    <property type="evidence" value="ECO:0007669"/>
    <property type="project" value="UniProtKB-UniRule"/>
</dbReference>
<dbReference type="Pfam" id="PF01399">
    <property type="entry name" value="PCI"/>
    <property type="match status" value="1"/>
</dbReference>
<dbReference type="OrthoDB" id="10267031at2759"/>
<dbReference type="InterPro" id="IPR000717">
    <property type="entry name" value="PCI_dom"/>
</dbReference>
<name>W7TH27_9STRA</name>
<dbReference type="SUPFAM" id="SSF46785">
    <property type="entry name" value="Winged helix' DNA-binding domain"/>
    <property type="match status" value="1"/>
</dbReference>
<dbReference type="GO" id="GO:0071541">
    <property type="term" value="C:eukaryotic translation initiation factor 3 complex, eIF3m"/>
    <property type="evidence" value="ECO:0007669"/>
    <property type="project" value="UniProtKB-UniRule"/>
</dbReference>
<evidence type="ECO:0000256" key="1">
    <source>
        <dbReference type="ARBA" id="ARBA00008482"/>
    </source>
</evidence>
<evidence type="ECO:0000256" key="4">
    <source>
        <dbReference type="ARBA" id="ARBA00022917"/>
    </source>
</evidence>
<protein>
    <recommendedName>
        <fullName evidence="5">Eukaryotic translation initiation factor 3 subunit M</fullName>
        <shortName evidence="5">eIF3m</shortName>
    </recommendedName>
</protein>
<dbReference type="PANTHER" id="PTHR15350:SF2">
    <property type="entry name" value="EUKARYOTIC TRANSLATION INITIATION FACTOR 3 SUBUNIT M"/>
    <property type="match status" value="1"/>
</dbReference>
<dbReference type="GO" id="GO:0033290">
    <property type="term" value="C:eukaryotic 48S preinitiation complex"/>
    <property type="evidence" value="ECO:0007669"/>
    <property type="project" value="UniProtKB-UniRule"/>
</dbReference>
<accession>W7TH27</accession>
<keyword evidence="3 5" id="KW-0396">Initiation factor</keyword>
<dbReference type="GO" id="GO:0001732">
    <property type="term" value="P:formation of cytoplasmic translation initiation complex"/>
    <property type="evidence" value="ECO:0007669"/>
    <property type="project" value="UniProtKB-UniRule"/>
</dbReference>